<sequence>MQTTKPRIIYVYDALCGWCYGFSPVIRRLYQTRSDEFDFDVLSGGMMAGDRARPIAELRTFIEQAYRTVEDHTGVQFSEYYLTDILQSDTYISDSEKPGMAMTLFKAVLPDRAIEFAGILQHALYRKGLDLNVDANYGPLVEPFGIDPDEYVAHLSDSAIKRQTWAEFDLVANYGINGFPSVILDNGSKLFLIARGYLSYEQFEQNITRALESV</sequence>
<gene>
    <name evidence="2" type="ORF">HNV11_14075</name>
</gene>
<organism evidence="2 3">
    <name type="scientific">Spirosoma taeanense</name>
    <dbReference type="NCBI Taxonomy" id="2735870"/>
    <lineage>
        <taxon>Bacteria</taxon>
        <taxon>Pseudomonadati</taxon>
        <taxon>Bacteroidota</taxon>
        <taxon>Cytophagia</taxon>
        <taxon>Cytophagales</taxon>
        <taxon>Cytophagaceae</taxon>
        <taxon>Spirosoma</taxon>
    </lineage>
</organism>
<dbReference type="GO" id="GO:0016491">
    <property type="term" value="F:oxidoreductase activity"/>
    <property type="evidence" value="ECO:0007669"/>
    <property type="project" value="InterPro"/>
</dbReference>
<dbReference type="CDD" id="cd03025">
    <property type="entry name" value="DsbA_FrnE_like"/>
    <property type="match status" value="1"/>
</dbReference>
<dbReference type="SUPFAM" id="SSF52833">
    <property type="entry name" value="Thioredoxin-like"/>
    <property type="match status" value="1"/>
</dbReference>
<keyword evidence="3" id="KW-1185">Reference proteome</keyword>
<dbReference type="Proteomes" id="UP000502756">
    <property type="component" value="Chromosome"/>
</dbReference>
<proteinExistence type="predicted"/>
<protein>
    <submittedName>
        <fullName evidence="2">DsbA family protein</fullName>
    </submittedName>
</protein>
<feature type="domain" description="DSBA-like thioredoxin" evidence="1">
    <location>
        <begin position="8"/>
        <end position="207"/>
    </location>
</feature>
<dbReference type="EMBL" id="CP053435">
    <property type="protein sequence ID" value="QJW90427.1"/>
    <property type="molecule type" value="Genomic_DNA"/>
</dbReference>
<evidence type="ECO:0000313" key="3">
    <source>
        <dbReference type="Proteomes" id="UP000502756"/>
    </source>
</evidence>
<dbReference type="Gene3D" id="3.40.30.10">
    <property type="entry name" value="Glutaredoxin"/>
    <property type="match status" value="1"/>
</dbReference>
<dbReference type="Pfam" id="PF01323">
    <property type="entry name" value="DSBA"/>
    <property type="match status" value="1"/>
</dbReference>
<reference evidence="2 3" key="1">
    <citation type="submission" date="2020-05" db="EMBL/GenBank/DDBJ databases">
        <title>Genome sequencing of Spirosoma sp. TS118.</title>
        <authorList>
            <person name="Lee J.-H."/>
            <person name="Jeong S."/>
            <person name="Zhao L."/>
            <person name="Jung J.-H."/>
            <person name="Kim M.-K."/>
            <person name="Lim S."/>
        </authorList>
    </citation>
    <scope>NUCLEOTIDE SEQUENCE [LARGE SCALE GENOMIC DNA]</scope>
    <source>
        <strain evidence="2 3">TS118</strain>
    </source>
</reference>
<name>A0A6M5Y7W9_9BACT</name>
<dbReference type="AlphaFoldDB" id="A0A6M5Y7W9"/>
<dbReference type="RefSeq" id="WP_171740271.1">
    <property type="nucleotide sequence ID" value="NZ_CP053435.1"/>
</dbReference>
<evidence type="ECO:0000313" key="2">
    <source>
        <dbReference type="EMBL" id="QJW90427.1"/>
    </source>
</evidence>
<dbReference type="InterPro" id="IPR001853">
    <property type="entry name" value="DSBA-like_thioredoxin_dom"/>
</dbReference>
<accession>A0A6M5Y7W9</accession>
<dbReference type="KEGG" id="stae:HNV11_14075"/>
<evidence type="ECO:0000259" key="1">
    <source>
        <dbReference type="Pfam" id="PF01323"/>
    </source>
</evidence>
<dbReference type="InterPro" id="IPR036249">
    <property type="entry name" value="Thioredoxin-like_sf"/>
</dbReference>
<dbReference type="Gene3D" id="1.10.472.60">
    <property type="entry name" value="putative protein disulfide isomerase domain"/>
    <property type="match status" value="1"/>
</dbReference>